<gene>
    <name evidence="2" type="ORF">B5807_09084</name>
</gene>
<feature type="domain" description="NAD-dependent epimerase/dehydratase" evidence="1">
    <location>
        <begin position="50"/>
        <end position="283"/>
    </location>
</feature>
<dbReference type="Pfam" id="PF01370">
    <property type="entry name" value="Epimerase"/>
    <property type="match status" value="1"/>
</dbReference>
<dbReference type="InParanoid" id="A0A1Y2LT21"/>
<dbReference type="PANTHER" id="PTHR48079:SF6">
    <property type="entry name" value="NAD(P)-BINDING DOMAIN-CONTAINING PROTEIN-RELATED"/>
    <property type="match status" value="1"/>
</dbReference>
<accession>A0A1Y2LT21</accession>
<proteinExistence type="predicted"/>
<dbReference type="AlphaFoldDB" id="A0A1Y2LT21"/>
<keyword evidence="3" id="KW-1185">Reference proteome</keyword>
<dbReference type="InterPro" id="IPR036291">
    <property type="entry name" value="NAD(P)-bd_dom_sf"/>
</dbReference>
<dbReference type="EMBL" id="KZ107850">
    <property type="protein sequence ID" value="OSS46749.1"/>
    <property type="molecule type" value="Genomic_DNA"/>
</dbReference>
<dbReference type="Gene3D" id="3.40.50.720">
    <property type="entry name" value="NAD(P)-binding Rossmann-like Domain"/>
    <property type="match status" value="1"/>
</dbReference>
<dbReference type="InterPro" id="IPR001509">
    <property type="entry name" value="Epimerase_deHydtase"/>
</dbReference>
<dbReference type="STRING" id="105696.A0A1Y2LT21"/>
<dbReference type="PANTHER" id="PTHR48079">
    <property type="entry name" value="PROTEIN YEEZ"/>
    <property type="match status" value="1"/>
</dbReference>
<dbReference type="Proteomes" id="UP000193240">
    <property type="component" value="Unassembled WGS sequence"/>
</dbReference>
<sequence length="421" mass="46359">MISSQWDLRPCPCSDELKSAERNDTKAPYEPVHAPDFLLLFSTFSDMSKILLVGATGYVGGTVLSQLLASTEASLRGLTFDVLVRREYQAEKLRSVYKDRINTAFWAGLEDVKSIEAIASRYDIIINTGSGFITAGAKAFVDGLASRVEAGLPTPWLLHISGCTNLVDLDVSQRPIEWNDERDGRAIFDHMKSLDAKEPYPQRTAEIVVLETAAKRGVQAISLQAPCIFGEGTGQFNRQGIVVPSVFKYVVDHGHGFKLNDTANFDWVHVLDLADYYVLLIRTILERSDRGVGYIPSGEQGILFPTAGRALMTDINQKALDVAFETGLLPRTDTPQEKEIRLVPLQDIADELTAGFKEVAKRGWGGEKAVKGTIGQSLLGWAPKRQEEAWNQDFRDELVALKEGRRGITIGSCVGASVEQP</sequence>
<evidence type="ECO:0000313" key="2">
    <source>
        <dbReference type="EMBL" id="OSS46749.1"/>
    </source>
</evidence>
<dbReference type="SUPFAM" id="SSF51735">
    <property type="entry name" value="NAD(P)-binding Rossmann-fold domains"/>
    <property type="match status" value="1"/>
</dbReference>
<evidence type="ECO:0000313" key="3">
    <source>
        <dbReference type="Proteomes" id="UP000193240"/>
    </source>
</evidence>
<reference evidence="2 3" key="1">
    <citation type="journal article" date="2017" name="Genome Announc.">
        <title>Genome sequence of the saprophytic ascomycete Epicoccum nigrum ICMP 19927 strain isolated from New Zealand.</title>
        <authorList>
            <person name="Fokin M."/>
            <person name="Fleetwood D."/>
            <person name="Weir B.S."/>
            <person name="Villas-Boas S.G."/>
        </authorList>
    </citation>
    <scope>NUCLEOTIDE SEQUENCE [LARGE SCALE GENOMIC DNA]</scope>
    <source>
        <strain evidence="2 3">ICMP 19927</strain>
    </source>
</reference>
<name>A0A1Y2LT21_EPING</name>
<dbReference type="GO" id="GO:0004029">
    <property type="term" value="F:aldehyde dehydrogenase (NAD+) activity"/>
    <property type="evidence" value="ECO:0007669"/>
    <property type="project" value="TreeGrafter"/>
</dbReference>
<dbReference type="GO" id="GO:0005737">
    <property type="term" value="C:cytoplasm"/>
    <property type="evidence" value="ECO:0007669"/>
    <property type="project" value="TreeGrafter"/>
</dbReference>
<evidence type="ECO:0000259" key="1">
    <source>
        <dbReference type="Pfam" id="PF01370"/>
    </source>
</evidence>
<dbReference type="OMA" id="ANFDWVH"/>
<dbReference type="InterPro" id="IPR051783">
    <property type="entry name" value="NAD(P)-dependent_oxidoreduct"/>
</dbReference>
<organism evidence="2 3">
    <name type="scientific">Epicoccum nigrum</name>
    <name type="common">Soil fungus</name>
    <name type="synonym">Epicoccum purpurascens</name>
    <dbReference type="NCBI Taxonomy" id="105696"/>
    <lineage>
        <taxon>Eukaryota</taxon>
        <taxon>Fungi</taxon>
        <taxon>Dikarya</taxon>
        <taxon>Ascomycota</taxon>
        <taxon>Pezizomycotina</taxon>
        <taxon>Dothideomycetes</taxon>
        <taxon>Pleosporomycetidae</taxon>
        <taxon>Pleosporales</taxon>
        <taxon>Pleosporineae</taxon>
        <taxon>Didymellaceae</taxon>
        <taxon>Epicoccum</taxon>
    </lineage>
</organism>
<protein>
    <recommendedName>
        <fullName evidence="1">NAD-dependent epimerase/dehydratase domain-containing protein</fullName>
    </recommendedName>
</protein>